<protein>
    <submittedName>
        <fullName evidence="1">Uncharacterized protein</fullName>
    </submittedName>
</protein>
<evidence type="ECO:0000313" key="1">
    <source>
        <dbReference type="Ensembl" id="ENSCSAVP00000000363.1"/>
    </source>
</evidence>
<dbReference type="HOGENOM" id="CLU_3322238_0_0_1"/>
<dbReference type="Ensembl" id="ENSCSAVT00000000368.1">
    <property type="protein sequence ID" value="ENSCSAVP00000000363.1"/>
    <property type="gene ID" value="ENSCSAVG00000000204.1"/>
</dbReference>
<organism evidence="1 2">
    <name type="scientific">Ciona savignyi</name>
    <name type="common">Pacific transparent sea squirt</name>
    <dbReference type="NCBI Taxonomy" id="51511"/>
    <lineage>
        <taxon>Eukaryota</taxon>
        <taxon>Metazoa</taxon>
        <taxon>Chordata</taxon>
        <taxon>Tunicata</taxon>
        <taxon>Ascidiacea</taxon>
        <taxon>Phlebobranchia</taxon>
        <taxon>Cionidae</taxon>
        <taxon>Ciona</taxon>
    </lineage>
</organism>
<sequence>MIGKAYLKSDSDITELSHARTVIGEGGANVAVDGSVSET</sequence>
<accession>H2Y4W5</accession>
<evidence type="ECO:0000313" key="2">
    <source>
        <dbReference type="Proteomes" id="UP000007875"/>
    </source>
</evidence>
<name>H2Y4W5_CIOSA</name>
<reference evidence="1" key="3">
    <citation type="submission" date="2025-09" db="UniProtKB">
        <authorList>
            <consortium name="Ensembl"/>
        </authorList>
    </citation>
    <scope>IDENTIFICATION</scope>
</reference>
<reference evidence="1" key="2">
    <citation type="submission" date="2025-08" db="UniProtKB">
        <authorList>
            <consortium name="Ensembl"/>
        </authorList>
    </citation>
    <scope>IDENTIFICATION</scope>
</reference>
<reference evidence="2" key="1">
    <citation type="submission" date="2003-08" db="EMBL/GenBank/DDBJ databases">
        <authorList>
            <person name="Birren B."/>
            <person name="Nusbaum C."/>
            <person name="Abebe A."/>
            <person name="Abouelleil A."/>
            <person name="Adekoya E."/>
            <person name="Ait-zahra M."/>
            <person name="Allen N."/>
            <person name="Allen T."/>
            <person name="An P."/>
            <person name="Anderson M."/>
            <person name="Anderson S."/>
            <person name="Arachchi H."/>
            <person name="Armbruster J."/>
            <person name="Bachantsang P."/>
            <person name="Baldwin J."/>
            <person name="Barry A."/>
            <person name="Bayul T."/>
            <person name="Blitshsteyn B."/>
            <person name="Bloom T."/>
            <person name="Blye J."/>
            <person name="Boguslavskiy L."/>
            <person name="Borowsky M."/>
            <person name="Boukhgalter B."/>
            <person name="Brunache A."/>
            <person name="Butler J."/>
            <person name="Calixte N."/>
            <person name="Calvo S."/>
            <person name="Camarata J."/>
            <person name="Campo K."/>
            <person name="Chang J."/>
            <person name="Cheshatsang Y."/>
            <person name="Citroen M."/>
            <person name="Collymore A."/>
            <person name="Considine T."/>
            <person name="Cook A."/>
            <person name="Cooke P."/>
            <person name="Corum B."/>
            <person name="Cuomo C."/>
            <person name="David R."/>
            <person name="Dawoe T."/>
            <person name="Degray S."/>
            <person name="Dodge S."/>
            <person name="Dooley K."/>
            <person name="Dorje P."/>
            <person name="Dorjee K."/>
            <person name="Dorris L."/>
            <person name="Duffey N."/>
            <person name="Dupes A."/>
            <person name="Elkins T."/>
            <person name="Engels R."/>
            <person name="Erickson J."/>
            <person name="Farina A."/>
            <person name="Faro S."/>
            <person name="Ferreira P."/>
            <person name="Fischer H."/>
            <person name="Fitzgerald M."/>
            <person name="Foley K."/>
            <person name="Gage D."/>
            <person name="Galagan J."/>
            <person name="Gearin G."/>
            <person name="Gnerre S."/>
            <person name="Gnirke A."/>
            <person name="Goyette A."/>
            <person name="Graham J."/>
            <person name="Grandbois E."/>
            <person name="Gyaltsen K."/>
            <person name="Hafez N."/>
            <person name="Hagopian D."/>
            <person name="Hagos B."/>
            <person name="Hall J."/>
            <person name="Hatcher B."/>
            <person name="Heller A."/>
            <person name="Higgins H."/>
            <person name="Honan T."/>
            <person name="Horn A."/>
            <person name="Houde N."/>
            <person name="Hughes L."/>
            <person name="Hulme W."/>
            <person name="Husby E."/>
            <person name="Iliev I."/>
            <person name="Jaffe D."/>
            <person name="Jones C."/>
            <person name="Kamal M."/>
            <person name="Kamat A."/>
            <person name="Kamvysselis M."/>
            <person name="Karlsson E."/>
            <person name="Kells C."/>
            <person name="Kieu A."/>
            <person name="Kisner P."/>
            <person name="Kodira C."/>
            <person name="Kulbokas E."/>
            <person name="Labutti K."/>
            <person name="Lama D."/>
            <person name="Landers T."/>
            <person name="Leger J."/>
            <person name="Levine S."/>
            <person name="Lewis D."/>
            <person name="Lewis T."/>
            <person name="Lindblad-toh K."/>
            <person name="Liu X."/>
            <person name="Lokyitsang T."/>
            <person name="Lokyitsang Y."/>
            <person name="Lucien O."/>
            <person name="Lui A."/>
            <person name="Ma L.J."/>
            <person name="Mabbitt R."/>
            <person name="Macdonald J."/>
            <person name="Maclean C."/>
            <person name="Major J."/>
            <person name="Manning J."/>
            <person name="Marabella R."/>
            <person name="Maru K."/>
            <person name="Matthews C."/>
            <person name="Mauceli E."/>
            <person name="Mccarthy M."/>
            <person name="Mcdonough S."/>
            <person name="Mcghee T."/>
            <person name="Meldrim J."/>
            <person name="Meneus L."/>
            <person name="Mesirov J."/>
            <person name="Mihalev A."/>
            <person name="Mihova T."/>
            <person name="Mikkelsen T."/>
            <person name="Mlenga V."/>
            <person name="Moru K."/>
            <person name="Mozes J."/>
            <person name="Mulrain L."/>
            <person name="Munson G."/>
            <person name="Naylor J."/>
            <person name="Newes C."/>
            <person name="Nguyen C."/>
            <person name="Nguyen N."/>
            <person name="Nguyen T."/>
            <person name="Nicol R."/>
            <person name="Nielsen C."/>
            <person name="Nizzari M."/>
            <person name="Norbu C."/>
            <person name="Norbu N."/>
            <person name="O'donnell P."/>
            <person name="Okoawo O."/>
            <person name="O'leary S."/>
            <person name="Omotosho B."/>
            <person name="O'neill K."/>
            <person name="Osman S."/>
            <person name="Parker S."/>
            <person name="Perrin D."/>
            <person name="Phunkhang P."/>
            <person name="Piqani B."/>
            <person name="Purcell S."/>
            <person name="Rachupka T."/>
            <person name="Ramasamy U."/>
            <person name="Rameau R."/>
            <person name="Ray V."/>
            <person name="Raymond C."/>
            <person name="Retta R."/>
            <person name="Richardson S."/>
            <person name="Rise C."/>
            <person name="Rodriguez J."/>
            <person name="Rogers J."/>
            <person name="Rogov P."/>
            <person name="Rutman M."/>
            <person name="Schupbach R."/>
            <person name="Seaman C."/>
            <person name="Settipalli S."/>
            <person name="Sharpe T."/>
            <person name="Sheridan J."/>
            <person name="Sherpa N."/>
            <person name="Shi J."/>
            <person name="Smirnov S."/>
            <person name="Smith C."/>
            <person name="Sougnez C."/>
            <person name="Spencer B."/>
            <person name="Stalker J."/>
            <person name="Stange-thomann N."/>
            <person name="Stavropoulos S."/>
            <person name="Stetson K."/>
            <person name="Stone C."/>
            <person name="Stone S."/>
            <person name="Stubbs M."/>
            <person name="Talamas J."/>
            <person name="Tchuinga P."/>
            <person name="Tenzing P."/>
            <person name="Tesfaye S."/>
            <person name="Theodore J."/>
            <person name="Thoulutsang Y."/>
            <person name="Topham K."/>
            <person name="Towey S."/>
            <person name="Tsamla T."/>
            <person name="Tsomo N."/>
            <person name="Vallee D."/>
            <person name="Vassiliev H."/>
            <person name="Venkataraman V."/>
            <person name="Vinson J."/>
            <person name="Vo A."/>
            <person name="Wade C."/>
            <person name="Wang S."/>
            <person name="Wangchuk T."/>
            <person name="Wangdi T."/>
            <person name="Whittaker C."/>
            <person name="Wilkinson J."/>
            <person name="Wu Y."/>
            <person name="Wyman D."/>
            <person name="Yadav S."/>
            <person name="Yang S."/>
            <person name="Yang X."/>
            <person name="Yeager S."/>
            <person name="Yee E."/>
            <person name="Young G."/>
            <person name="Zainoun J."/>
            <person name="Zembeck L."/>
            <person name="Zimmer A."/>
            <person name="Zody M."/>
            <person name="Lander E."/>
        </authorList>
    </citation>
    <scope>NUCLEOTIDE SEQUENCE [LARGE SCALE GENOMIC DNA]</scope>
</reference>
<proteinExistence type="predicted"/>
<keyword evidence="2" id="KW-1185">Reference proteome</keyword>
<dbReference type="Proteomes" id="UP000007875">
    <property type="component" value="Unassembled WGS sequence"/>
</dbReference>
<dbReference type="AlphaFoldDB" id="H2Y4W5"/>
<dbReference type="InParanoid" id="H2Y4W5"/>